<gene>
    <name evidence="2" type="ORF">GCM10010528_21330</name>
</gene>
<keyword evidence="1" id="KW-0812">Transmembrane</keyword>
<proteinExistence type="predicted"/>
<dbReference type="EMBL" id="BAAAVS010000025">
    <property type="protein sequence ID" value="GAA3040614.1"/>
    <property type="molecule type" value="Genomic_DNA"/>
</dbReference>
<evidence type="ECO:0000313" key="2">
    <source>
        <dbReference type="EMBL" id="GAA3040614.1"/>
    </source>
</evidence>
<comment type="caution">
    <text evidence="2">The sequence shown here is derived from an EMBL/GenBank/DDBJ whole genome shotgun (WGS) entry which is preliminary data.</text>
</comment>
<accession>A0ABP6LE40</accession>
<dbReference type="Proteomes" id="UP001501035">
    <property type="component" value="Unassembled WGS sequence"/>
</dbReference>
<protein>
    <recommendedName>
        <fullName evidence="4">DUF4149 domain-containing protein</fullName>
    </recommendedName>
</protein>
<feature type="transmembrane region" description="Helical" evidence="1">
    <location>
        <begin position="80"/>
        <end position="100"/>
    </location>
</feature>
<evidence type="ECO:0000313" key="3">
    <source>
        <dbReference type="Proteomes" id="UP001501035"/>
    </source>
</evidence>
<keyword evidence="1" id="KW-1133">Transmembrane helix</keyword>
<organism evidence="2 3">
    <name type="scientific">Gordonia defluvii</name>
    <dbReference type="NCBI Taxonomy" id="283718"/>
    <lineage>
        <taxon>Bacteria</taxon>
        <taxon>Bacillati</taxon>
        <taxon>Actinomycetota</taxon>
        <taxon>Actinomycetes</taxon>
        <taxon>Mycobacteriales</taxon>
        <taxon>Gordoniaceae</taxon>
        <taxon>Gordonia</taxon>
    </lineage>
</organism>
<reference evidence="3" key="1">
    <citation type="journal article" date="2019" name="Int. J. Syst. Evol. Microbiol.">
        <title>The Global Catalogue of Microorganisms (GCM) 10K type strain sequencing project: providing services to taxonomists for standard genome sequencing and annotation.</title>
        <authorList>
            <consortium name="The Broad Institute Genomics Platform"/>
            <consortium name="The Broad Institute Genome Sequencing Center for Infectious Disease"/>
            <person name="Wu L."/>
            <person name="Ma J."/>
        </authorList>
    </citation>
    <scope>NUCLEOTIDE SEQUENCE [LARGE SCALE GENOMIC DNA]</scope>
    <source>
        <strain evidence="3">JCM 14234</strain>
    </source>
</reference>
<keyword evidence="3" id="KW-1185">Reference proteome</keyword>
<sequence>MSSVGAALTLVAVLLWLGMVIAISFLEAPLKFTAPGVTLAIGLGIGRRVFRALNAVEAVLGVIAVAGIVLAFAAGNHGPAAIWVGTVSAIVCLAAQVVGVRPALNRRSDEVLAGDGTTAQDRRSTAHFYYGGLELVKIVALIVAAMALLLHG</sequence>
<feature type="transmembrane region" description="Helical" evidence="1">
    <location>
        <begin position="128"/>
        <end position="150"/>
    </location>
</feature>
<evidence type="ECO:0000256" key="1">
    <source>
        <dbReference type="SAM" id="Phobius"/>
    </source>
</evidence>
<dbReference type="RefSeq" id="WP_290706729.1">
    <property type="nucleotide sequence ID" value="NZ_BAAAVS010000025.1"/>
</dbReference>
<evidence type="ECO:0008006" key="4">
    <source>
        <dbReference type="Google" id="ProtNLM"/>
    </source>
</evidence>
<name>A0ABP6LE40_9ACTN</name>
<feature type="transmembrane region" description="Helical" evidence="1">
    <location>
        <begin position="55"/>
        <end position="74"/>
    </location>
</feature>
<keyword evidence="1" id="KW-0472">Membrane</keyword>